<keyword evidence="1" id="KW-1133">Transmembrane helix</keyword>
<name>A0A2M4D3B8_ANODA</name>
<reference evidence="2" key="1">
    <citation type="submission" date="2018-01" db="EMBL/GenBank/DDBJ databases">
        <title>An insight into the sialome of Amazonian anophelines.</title>
        <authorList>
            <person name="Ribeiro J.M."/>
            <person name="Scarpassa V."/>
            <person name="Calvo E."/>
        </authorList>
    </citation>
    <scope>NUCLEOTIDE SEQUENCE</scope>
</reference>
<sequence length="66" mass="7758">MPEGACWGSGIVVIFLFCFPTKCLRCTERQQLLRLLLLLRQHRLLNKETLQLHVVSARFFHKFSTI</sequence>
<keyword evidence="1" id="KW-0472">Membrane</keyword>
<dbReference type="EMBL" id="GGFL01007869">
    <property type="protein sequence ID" value="MBW72047.1"/>
    <property type="molecule type" value="Transcribed_RNA"/>
</dbReference>
<keyword evidence="1" id="KW-0812">Transmembrane</keyword>
<evidence type="ECO:0000256" key="1">
    <source>
        <dbReference type="SAM" id="Phobius"/>
    </source>
</evidence>
<evidence type="ECO:0000313" key="2">
    <source>
        <dbReference type="EMBL" id="MBW72047.1"/>
    </source>
</evidence>
<feature type="transmembrane region" description="Helical" evidence="1">
    <location>
        <begin position="6"/>
        <end position="24"/>
    </location>
</feature>
<proteinExistence type="predicted"/>
<accession>A0A2M4D3B8</accession>
<protein>
    <submittedName>
        <fullName evidence="2">Putative secreted protein</fullName>
    </submittedName>
</protein>
<dbReference type="AlphaFoldDB" id="A0A2M4D3B8"/>
<organism evidence="2">
    <name type="scientific">Anopheles darlingi</name>
    <name type="common">Mosquito</name>
    <dbReference type="NCBI Taxonomy" id="43151"/>
    <lineage>
        <taxon>Eukaryota</taxon>
        <taxon>Metazoa</taxon>
        <taxon>Ecdysozoa</taxon>
        <taxon>Arthropoda</taxon>
        <taxon>Hexapoda</taxon>
        <taxon>Insecta</taxon>
        <taxon>Pterygota</taxon>
        <taxon>Neoptera</taxon>
        <taxon>Endopterygota</taxon>
        <taxon>Diptera</taxon>
        <taxon>Nematocera</taxon>
        <taxon>Culicoidea</taxon>
        <taxon>Culicidae</taxon>
        <taxon>Anophelinae</taxon>
        <taxon>Anopheles</taxon>
    </lineage>
</organism>